<dbReference type="Pfam" id="PF09588">
    <property type="entry name" value="YqaJ"/>
    <property type="match status" value="1"/>
</dbReference>
<dbReference type="InterPro" id="IPR051703">
    <property type="entry name" value="NF-kappa-B_Signaling_Reg"/>
</dbReference>
<dbReference type="Proteomes" id="UP001153954">
    <property type="component" value="Unassembled WGS sequence"/>
</dbReference>
<name>A0AAU9TN42_EUPED</name>
<keyword evidence="3" id="KW-1185">Reference proteome</keyword>
<evidence type="ECO:0000259" key="1">
    <source>
        <dbReference type="Pfam" id="PF09588"/>
    </source>
</evidence>
<dbReference type="Gene3D" id="3.90.320.10">
    <property type="match status" value="1"/>
</dbReference>
<dbReference type="GO" id="GO:0006281">
    <property type="term" value="P:DNA repair"/>
    <property type="evidence" value="ECO:0007669"/>
    <property type="project" value="UniProtKB-ARBA"/>
</dbReference>
<dbReference type="InterPro" id="IPR011335">
    <property type="entry name" value="Restrct_endonuc-II-like"/>
</dbReference>
<evidence type="ECO:0000313" key="2">
    <source>
        <dbReference type="EMBL" id="CAH2089014.1"/>
    </source>
</evidence>
<dbReference type="EMBL" id="CAKOGL010000007">
    <property type="protein sequence ID" value="CAH2089014.1"/>
    <property type="molecule type" value="Genomic_DNA"/>
</dbReference>
<reference evidence="2" key="1">
    <citation type="submission" date="2022-03" db="EMBL/GenBank/DDBJ databases">
        <authorList>
            <person name="Tunstrom K."/>
        </authorList>
    </citation>
    <scope>NUCLEOTIDE SEQUENCE</scope>
</reference>
<dbReference type="InterPro" id="IPR019080">
    <property type="entry name" value="YqaJ_viral_recombinase"/>
</dbReference>
<comment type="caution">
    <text evidence="2">The sequence shown here is derived from an EMBL/GenBank/DDBJ whole genome shotgun (WGS) entry which is preliminary data.</text>
</comment>
<dbReference type="PANTHER" id="PTHR46609:SF8">
    <property type="entry name" value="YQAJ VIRAL RECOMBINASE DOMAIN-CONTAINING PROTEIN"/>
    <property type="match status" value="1"/>
</dbReference>
<accession>A0AAU9TN42</accession>
<evidence type="ECO:0000313" key="3">
    <source>
        <dbReference type="Proteomes" id="UP001153954"/>
    </source>
</evidence>
<gene>
    <name evidence="2" type="ORF">EEDITHA_LOCUS5111</name>
</gene>
<dbReference type="AlphaFoldDB" id="A0AAU9TN42"/>
<feature type="domain" description="YqaJ viral recombinase" evidence="1">
    <location>
        <begin position="10"/>
        <end position="65"/>
    </location>
</feature>
<dbReference type="PANTHER" id="PTHR46609">
    <property type="entry name" value="EXONUCLEASE, PHAGE-TYPE/RECB, C-TERMINAL DOMAIN-CONTAINING PROTEIN"/>
    <property type="match status" value="1"/>
</dbReference>
<proteinExistence type="predicted"/>
<organism evidence="2 3">
    <name type="scientific">Euphydryas editha</name>
    <name type="common">Edith's checkerspot</name>
    <dbReference type="NCBI Taxonomy" id="104508"/>
    <lineage>
        <taxon>Eukaryota</taxon>
        <taxon>Metazoa</taxon>
        <taxon>Ecdysozoa</taxon>
        <taxon>Arthropoda</taxon>
        <taxon>Hexapoda</taxon>
        <taxon>Insecta</taxon>
        <taxon>Pterygota</taxon>
        <taxon>Neoptera</taxon>
        <taxon>Endopterygota</taxon>
        <taxon>Lepidoptera</taxon>
        <taxon>Glossata</taxon>
        <taxon>Ditrysia</taxon>
        <taxon>Papilionoidea</taxon>
        <taxon>Nymphalidae</taxon>
        <taxon>Nymphalinae</taxon>
        <taxon>Euphydryas</taxon>
    </lineage>
</organism>
<dbReference type="InterPro" id="IPR011604">
    <property type="entry name" value="PDDEXK-like_dom_sf"/>
</dbReference>
<protein>
    <recommendedName>
        <fullName evidence="1">YqaJ viral recombinase domain-containing protein</fullName>
    </recommendedName>
</protein>
<sequence length="68" mass="7676">MLRYVPSIKHTRNNERTALQELKSAVNLNIQEYGLFIDNQFSFLGATPDGKYNNGIVEVKCPSSAFII</sequence>
<dbReference type="SUPFAM" id="SSF52980">
    <property type="entry name" value="Restriction endonuclease-like"/>
    <property type="match status" value="1"/>
</dbReference>